<reference evidence="2 3" key="1">
    <citation type="submission" date="2015-04" db="EMBL/GenBank/DDBJ databases">
        <title>Complete genome sequence of Schizopora paradoxa KUC8140, a cosmopolitan wood degrader in East Asia.</title>
        <authorList>
            <consortium name="DOE Joint Genome Institute"/>
            <person name="Min B."/>
            <person name="Park H."/>
            <person name="Jang Y."/>
            <person name="Kim J.-J."/>
            <person name="Kim K.H."/>
            <person name="Pangilinan J."/>
            <person name="Lipzen A."/>
            <person name="Riley R."/>
            <person name="Grigoriev I.V."/>
            <person name="Spatafora J.W."/>
            <person name="Choi I.-G."/>
        </authorList>
    </citation>
    <scope>NUCLEOTIDE SEQUENCE [LARGE SCALE GENOMIC DNA]</scope>
    <source>
        <strain evidence="2 3">KUC8140</strain>
    </source>
</reference>
<keyword evidence="3" id="KW-1185">Reference proteome</keyword>
<protein>
    <submittedName>
        <fullName evidence="2">Uncharacterized protein</fullName>
    </submittedName>
</protein>
<name>A0A0H2S0C9_9AGAM</name>
<evidence type="ECO:0000313" key="2">
    <source>
        <dbReference type="EMBL" id="KLO17815.1"/>
    </source>
</evidence>
<feature type="transmembrane region" description="Helical" evidence="1">
    <location>
        <begin position="22"/>
        <end position="45"/>
    </location>
</feature>
<gene>
    <name evidence="2" type="ORF">SCHPADRAFT_143256</name>
</gene>
<dbReference type="EMBL" id="KQ085900">
    <property type="protein sequence ID" value="KLO17815.1"/>
    <property type="molecule type" value="Genomic_DNA"/>
</dbReference>
<feature type="transmembrane region" description="Helical" evidence="1">
    <location>
        <begin position="96"/>
        <end position="118"/>
    </location>
</feature>
<sequence length="346" mass="37621">MANPFAPPGEDASDLWFERSNFAGSLLGAVAYGIHACVFAIAIYLMTRPHSRQRPSFFYIAFICTLFVLGTIQFATNSRYYQMMWINDRNFPGGPVAFFTTQFSLPVNTVGGVAFILSDFLADSILVYRFFIICNSSFVIIILPLLALLTATALNCLTIFQEAQPGAGLWAHTTVEFALPFWSFSVGLNILLSLAIALRLVLMRRALAKTIGPEHGKVYTSIAAMIVESSALYSVTGMIYLICFARGSNIQNLLLSPIDQLVCIAPELIALRVSLGHSLTAGSTREMMSSVRVQRFHVHTSAMSELPSTGNMSDTLAGPVSVGSNGGGSKAGSQLDFYNYKETDSV</sequence>
<dbReference type="InParanoid" id="A0A0H2S0C9"/>
<keyword evidence="1" id="KW-0472">Membrane</keyword>
<feature type="transmembrane region" description="Helical" evidence="1">
    <location>
        <begin position="222"/>
        <end position="242"/>
    </location>
</feature>
<dbReference type="AlphaFoldDB" id="A0A0H2S0C9"/>
<keyword evidence="1" id="KW-0812">Transmembrane</keyword>
<keyword evidence="1" id="KW-1133">Transmembrane helix</keyword>
<feature type="transmembrane region" description="Helical" evidence="1">
    <location>
        <begin position="57"/>
        <end position="76"/>
    </location>
</feature>
<evidence type="ECO:0000313" key="3">
    <source>
        <dbReference type="Proteomes" id="UP000053477"/>
    </source>
</evidence>
<dbReference type="OrthoDB" id="2796825at2759"/>
<evidence type="ECO:0000256" key="1">
    <source>
        <dbReference type="SAM" id="Phobius"/>
    </source>
</evidence>
<accession>A0A0H2S0C9</accession>
<proteinExistence type="predicted"/>
<organism evidence="2 3">
    <name type="scientific">Schizopora paradoxa</name>
    <dbReference type="NCBI Taxonomy" id="27342"/>
    <lineage>
        <taxon>Eukaryota</taxon>
        <taxon>Fungi</taxon>
        <taxon>Dikarya</taxon>
        <taxon>Basidiomycota</taxon>
        <taxon>Agaricomycotina</taxon>
        <taxon>Agaricomycetes</taxon>
        <taxon>Hymenochaetales</taxon>
        <taxon>Schizoporaceae</taxon>
        <taxon>Schizopora</taxon>
    </lineage>
</organism>
<feature type="transmembrane region" description="Helical" evidence="1">
    <location>
        <begin position="130"/>
        <end position="160"/>
    </location>
</feature>
<dbReference type="Proteomes" id="UP000053477">
    <property type="component" value="Unassembled WGS sequence"/>
</dbReference>
<feature type="transmembrane region" description="Helical" evidence="1">
    <location>
        <begin position="180"/>
        <end position="202"/>
    </location>
</feature>